<comment type="caution">
    <text evidence="2">The sequence shown here is derived from an EMBL/GenBank/DDBJ whole genome shotgun (WGS) entry which is preliminary data.</text>
</comment>
<sequence length="97" mass="10452">MHQIRKPSSWTTPPVLPSPKSQVPTEVLCLSSLPSPTPPALPSLSAVYDRRRCSVALCFLQLLICSPHRTCSLPSANALSPELLSALTEPKLLSAFC</sequence>
<dbReference type="Proteomes" id="UP001054252">
    <property type="component" value="Unassembled WGS sequence"/>
</dbReference>
<dbReference type="AlphaFoldDB" id="A0AAV5MKF0"/>
<accession>A0AAV5MKF0</accession>
<evidence type="ECO:0000313" key="3">
    <source>
        <dbReference type="Proteomes" id="UP001054252"/>
    </source>
</evidence>
<keyword evidence="3" id="KW-1185">Reference proteome</keyword>
<dbReference type="EMBL" id="BPVZ01000292">
    <property type="protein sequence ID" value="GKV49256.1"/>
    <property type="molecule type" value="Genomic_DNA"/>
</dbReference>
<name>A0AAV5MKF0_9ROSI</name>
<feature type="region of interest" description="Disordered" evidence="1">
    <location>
        <begin position="1"/>
        <end position="22"/>
    </location>
</feature>
<feature type="compositionally biased region" description="Polar residues" evidence="1">
    <location>
        <begin position="1"/>
        <end position="12"/>
    </location>
</feature>
<gene>
    <name evidence="2" type="ORF">SLEP1_g56019</name>
</gene>
<organism evidence="2 3">
    <name type="scientific">Rubroshorea leprosula</name>
    <dbReference type="NCBI Taxonomy" id="152421"/>
    <lineage>
        <taxon>Eukaryota</taxon>
        <taxon>Viridiplantae</taxon>
        <taxon>Streptophyta</taxon>
        <taxon>Embryophyta</taxon>
        <taxon>Tracheophyta</taxon>
        <taxon>Spermatophyta</taxon>
        <taxon>Magnoliopsida</taxon>
        <taxon>eudicotyledons</taxon>
        <taxon>Gunneridae</taxon>
        <taxon>Pentapetalae</taxon>
        <taxon>rosids</taxon>
        <taxon>malvids</taxon>
        <taxon>Malvales</taxon>
        <taxon>Dipterocarpaceae</taxon>
        <taxon>Rubroshorea</taxon>
    </lineage>
</organism>
<evidence type="ECO:0000313" key="2">
    <source>
        <dbReference type="EMBL" id="GKV49256.1"/>
    </source>
</evidence>
<proteinExistence type="predicted"/>
<evidence type="ECO:0000256" key="1">
    <source>
        <dbReference type="SAM" id="MobiDB-lite"/>
    </source>
</evidence>
<reference evidence="2 3" key="1">
    <citation type="journal article" date="2021" name="Commun. Biol.">
        <title>The genome of Shorea leprosula (Dipterocarpaceae) highlights the ecological relevance of drought in aseasonal tropical rainforests.</title>
        <authorList>
            <person name="Ng K.K.S."/>
            <person name="Kobayashi M.J."/>
            <person name="Fawcett J.A."/>
            <person name="Hatakeyama M."/>
            <person name="Paape T."/>
            <person name="Ng C.H."/>
            <person name="Ang C.C."/>
            <person name="Tnah L.H."/>
            <person name="Lee C.T."/>
            <person name="Nishiyama T."/>
            <person name="Sese J."/>
            <person name="O'Brien M.J."/>
            <person name="Copetti D."/>
            <person name="Mohd Noor M.I."/>
            <person name="Ong R.C."/>
            <person name="Putra M."/>
            <person name="Sireger I.Z."/>
            <person name="Indrioko S."/>
            <person name="Kosugi Y."/>
            <person name="Izuno A."/>
            <person name="Isagi Y."/>
            <person name="Lee S.L."/>
            <person name="Shimizu K.K."/>
        </authorList>
    </citation>
    <scope>NUCLEOTIDE SEQUENCE [LARGE SCALE GENOMIC DNA]</scope>
    <source>
        <strain evidence="2">214</strain>
    </source>
</reference>
<protein>
    <submittedName>
        <fullName evidence="2">Uncharacterized protein</fullName>
    </submittedName>
</protein>